<name>A0ABQ9XU51_9EUKA</name>
<sequence length="345" mass="39091">MIALNAKTSPSTDSPDPHCSPFLNWQFSRHESKEVKAVVFLSLVATVKLQPALDVSLEGKAVKFLDSINPSEESADAFLHSFGGTIAVSSTVFIQCIVILISSTSQIIATTAMKILRKLISFCSAKYRLTLIRTDLIQQLINALNPQSLSFVEAVDILVHLLEILRYFLFLITPRALTKLESEGRNEKQAVFEAVLQQVLVPSEKYIRHLCVNRFSIIDGYQSYYLLSLLARLLEISPYSQPTRDFVLRMPIVLTIPSCITFFENEYTIWHFLDEMNDAQQEWNERGGKARQMGKKVLRMLRMEGIEDVIEDKLQTNRNGTNGGGIVDESIRWNNLQGMNLSKQE</sequence>
<dbReference type="InterPro" id="IPR016024">
    <property type="entry name" value="ARM-type_fold"/>
</dbReference>
<dbReference type="SUPFAM" id="SSF48371">
    <property type="entry name" value="ARM repeat"/>
    <property type="match status" value="1"/>
</dbReference>
<organism evidence="1 2">
    <name type="scientific">Blattamonas nauphoetae</name>
    <dbReference type="NCBI Taxonomy" id="2049346"/>
    <lineage>
        <taxon>Eukaryota</taxon>
        <taxon>Metamonada</taxon>
        <taxon>Preaxostyla</taxon>
        <taxon>Oxymonadida</taxon>
        <taxon>Blattamonas</taxon>
    </lineage>
</organism>
<reference evidence="1 2" key="1">
    <citation type="journal article" date="2022" name="bioRxiv">
        <title>Genomics of Preaxostyla Flagellates Illuminates Evolutionary Transitions and the Path Towards Mitochondrial Loss.</title>
        <authorList>
            <person name="Novak L.V.F."/>
            <person name="Treitli S.C."/>
            <person name="Pyrih J."/>
            <person name="Halakuc P."/>
            <person name="Pipaliya S.V."/>
            <person name="Vacek V."/>
            <person name="Brzon O."/>
            <person name="Soukal P."/>
            <person name="Eme L."/>
            <person name="Dacks J.B."/>
            <person name="Karnkowska A."/>
            <person name="Elias M."/>
            <person name="Hampl V."/>
        </authorList>
    </citation>
    <scope>NUCLEOTIDE SEQUENCE [LARGE SCALE GENOMIC DNA]</scope>
    <source>
        <strain evidence="1">NAU3</strain>
        <tissue evidence="1">Gut</tissue>
    </source>
</reference>
<protein>
    <submittedName>
        <fullName evidence="1">Uncharacterized protein</fullName>
    </submittedName>
</protein>
<gene>
    <name evidence="1" type="ORF">BLNAU_9947</name>
</gene>
<evidence type="ECO:0000313" key="2">
    <source>
        <dbReference type="Proteomes" id="UP001281761"/>
    </source>
</evidence>
<accession>A0ABQ9XU51</accession>
<comment type="caution">
    <text evidence="1">The sequence shown here is derived from an EMBL/GenBank/DDBJ whole genome shotgun (WGS) entry which is preliminary data.</text>
</comment>
<dbReference type="Proteomes" id="UP001281761">
    <property type="component" value="Unassembled WGS sequence"/>
</dbReference>
<keyword evidence="2" id="KW-1185">Reference proteome</keyword>
<proteinExistence type="predicted"/>
<dbReference type="EMBL" id="JARBJD010000071">
    <property type="protein sequence ID" value="KAK2955016.1"/>
    <property type="molecule type" value="Genomic_DNA"/>
</dbReference>
<evidence type="ECO:0000313" key="1">
    <source>
        <dbReference type="EMBL" id="KAK2955016.1"/>
    </source>
</evidence>